<dbReference type="EMBL" id="ATLV01018913">
    <property type="status" value="NOT_ANNOTATED_CDS"/>
    <property type="molecule type" value="Genomic_DNA"/>
</dbReference>
<gene>
    <name evidence="2" type="ORF">ZHAS_00011250</name>
</gene>
<dbReference type="VEuPathDB" id="VectorBase:ASIC011250"/>
<reference evidence="3" key="2">
    <citation type="submission" date="2020-05" db="UniProtKB">
        <authorList>
            <consortium name="EnsemblMetazoa"/>
        </authorList>
    </citation>
    <scope>IDENTIFICATION</scope>
</reference>
<keyword evidence="1" id="KW-0472">Membrane</keyword>
<dbReference type="VEuPathDB" id="VectorBase:ASIS015805"/>
<feature type="transmembrane region" description="Helical" evidence="1">
    <location>
        <begin position="12"/>
        <end position="31"/>
    </location>
</feature>
<keyword evidence="1" id="KW-0812">Transmembrane</keyword>
<organism evidence="2">
    <name type="scientific">Anopheles sinensis</name>
    <name type="common">Mosquito</name>
    <dbReference type="NCBI Taxonomy" id="74873"/>
    <lineage>
        <taxon>Eukaryota</taxon>
        <taxon>Metazoa</taxon>
        <taxon>Ecdysozoa</taxon>
        <taxon>Arthropoda</taxon>
        <taxon>Hexapoda</taxon>
        <taxon>Insecta</taxon>
        <taxon>Pterygota</taxon>
        <taxon>Neoptera</taxon>
        <taxon>Endopterygota</taxon>
        <taxon>Diptera</taxon>
        <taxon>Nematocera</taxon>
        <taxon>Culicoidea</taxon>
        <taxon>Culicidae</taxon>
        <taxon>Anophelinae</taxon>
        <taxon>Anopheles</taxon>
    </lineage>
</organism>
<evidence type="ECO:0000313" key="4">
    <source>
        <dbReference type="Proteomes" id="UP000030765"/>
    </source>
</evidence>
<protein>
    <submittedName>
        <fullName evidence="2 3">Uncharacterized protein</fullName>
    </submittedName>
</protein>
<dbReference type="OrthoDB" id="7749219at2759"/>
<dbReference type="EMBL" id="ATLV01018914">
    <property type="status" value="NOT_ANNOTATED_CDS"/>
    <property type="molecule type" value="Genomic_DNA"/>
</dbReference>
<reference evidence="2 4" key="1">
    <citation type="journal article" date="2014" name="BMC Genomics">
        <title>Genome sequence of Anopheles sinensis provides insight into genetics basis of mosquito competence for malaria parasites.</title>
        <authorList>
            <person name="Zhou D."/>
            <person name="Zhang D."/>
            <person name="Ding G."/>
            <person name="Shi L."/>
            <person name="Hou Q."/>
            <person name="Ye Y."/>
            <person name="Xu Y."/>
            <person name="Zhou H."/>
            <person name="Xiong C."/>
            <person name="Li S."/>
            <person name="Yu J."/>
            <person name="Hong S."/>
            <person name="Yu X."/>
            <person name="Zou P."/>
            <person name="Chen C."/>
            <person name="Chang X."/>
            <person name="Wang W."/>
            <person name="Lv Y."/>
            <person name="Sun Y."/>
            <person name="Ma L."/>
            <person name="Shen B."/>
            <person name="Zhu C."/>
        </authorList>
    </citation>
    <scope>NUCLEOTIDE SEQUENCE [LARGE SCALE GENOMIC DNA]</scope>
</reference>
<evidence type="ECO:0000313" key="2">
    <source>
        <dbReference type="EMBL" id="KFB43444.1"/>
    </source>
</evidence>
<dbReference type="AlphaFoldDB" id="A0A084VZQ0"/>
<evidence type="ECO:0000313" key="3">
    <source>
        <dbReference type="EnsemblMetazoa" id="ASIC011250-PA"/>
    </source>
</evidence>
<feature type="transmembrane region" description="Helical" evidence="1">
    <location>
        <begin position="51"/>
        <end position="70"/>
    </location>
</feature>
<name>A0A084VZQ0_ANOSI</name>
<dbReference type="Proteomes" id="UP000030765">
    <property type="component" value="Unassembled WGS sequence"/>
</dbReference>
<keyword evidence="1" id="KW-1133">Transmembrane helix</keyword>
<dbReference type="EnsemblMetazoa" id="ASIC011250-RA">
    <property type="protein sequence ID" value="ASIC011250-PA"/>
    <property type="gene ID" value="ASIC011250"/>
</dbReference>
<keyword evidence="4" id="KW-1185">Reference proteome</keyword>
<dbReference type="OMA" id="YFIAFGE"/>
<proteinExistence type="predicted"/>
<evidence type="ECO:0000256" key="1">
    <source>
        <dbReference type="SAM" id="Phobius"/>
    </source>
</evidence>
<sequence length="153" mass="17750">MMCSMCNYYSWSYFIAFGEIFISINIARVFLNCLQYAEENPDLHCYDVEPIFVLLVLYNLLSLMLIIGVTKRTKKLLQVYQTCTITLNGVRRRAEDSLSATEYSEDNVGKTIIELKIIIVFTLIFTLEALVVAGACRKMRREQQDQLYYIDVV</sequence>
<accession>A0A084VZQ0</accession>
<dbReference type="EMBL" id="KE525254">
    <property type="protein sequence ID" value="KFB43444.1"/>
    <property type="molecule type" value="Genomic_DNA"/>
</dbReference>
<feature type="transmembrane region" description="Helical" evidence="1">
    <location>
        <begin position="117"/>
        <end position="135"/>
    </location>
</feature>